<evidence type="ECO:0000313" key="7">
    <source>
        <dbReference type="EMBL" id="WXB00577.1"/>
    </source>
</evidence>
<evidence type="ECO:0000313" key="8">
    <source>
        <dbReference type="Proteomes" id="UP001374803"/>
    </source>
</evidence>
<organism evidence="7 8">
    <name type="scientific">Pendulispora rubella</name>
    <dbReference type="NCBI Taxonomy" id="2741070"/>
    <lineage>
        <taxon>Bacteria</taxon>
        <taxon>Pseudomonadati</taxon>
        <taxon>Myxococcota</taxon>
        <taxon>Myxococcia</taxon>
        <taxon>Myxococcales</taxon>
        <taxon>Sorangiineae</taxon>
        <taxon>Pendulisporaceae</taxon>
        <taxon>Pendulispora</taxon>
    </lineage>
</organism>
<dbReference type="SUPFAM" id="SSF56112">
    <property type="entry name" value="Protein kinase-like (PK-like)"/>
    <property type="match status" value="1"/>
</dbReference>
<protein>
    <submittedName>
        <fullName evidence="7">Protein kinase</fullName>
    </submittedName>
</protein>
<keyword evidence="3 7" id="KW-0418">Kinase</keyword>
<dbReference type="InterPro" id="IPR000719">
    <property type="entry name" value="Prot_kinase_dom"/>
</dbReference>
<name>A0ABZ2KPI4_9BACT</name>
<reference evidence="7" key="1">
    <citation type="submission" date="2021-12" db="EMBL/GenBank/DDBJ databases">
        <title>Discovery of the Pendulisporaceae a myxobacterial family with distinct sporulation behavior and unique specialized metabolism.</title>
        <authorList>
            <person name="Garcia R."/>
            <person name="Popoff A."/>
            <person name="Bader C.D."/>
            <person name="Loehr J."/>
            <person name="Walesch S."/>
            <person name="Walt C."/>
            <person name="Boldt J."/>
            <person name="Bunk B."/>
            <person name="Haeckl F.J.F.P.J."/>
            <person name="Gunesch A.P."/>
            <person name="Birkelbach J."/>
            <person name="Nuebel U."/>
            <person name="Pietschmann T."/>
            <person name="Bach T."/>
            <person name="Mueller R."/>
        </authorList>
    </citation>
    <scope>NUCLEOTIDE SEQUENCE</scope>
    <source>
        <strain evidence="7">MSr11367</strain>
    </source>
</reference>
<dbReference type="InterPro" id="IPR011009">
    <property type="entry name" value="Kinase-like_dom_sf"/>
</dbReference>
<dbReference type="PANTHER" id="PTHR43289">
    <property type="entry name" value="MITOGEN-ACTIVATED PROTEIN KINASE KINASE KINASE 20-RELATED"/>
    <property type="match status" value="1"/>
</dbReference>
<dbReference type="PANTHER" id="PTHR43289:SF6">
    <property type="entry name" value="SERINE_THREONINE-PROTEIN KINASE NEKL-3"/>
    <property type="match status" value="1"/>
</dbReference>
<keyword evidence="1" id="KW-0808">Transferase</keyword>
<accession>A0ABZ2KPI4</accession>
<keyword evidence="2" id="KW-0547">Nucleotide-binding</keyword>
<feature type="region of interest" description="Disordered" evidence="5">
    <location>
        <begin position="276"/>
        <end position="297"/>
    </location>
</feature>
<proteinExistence type="predicted"/>
<evidence type="ECO:0000256" key="2">
    <source>
        <dbReference type="ARBA" id="ARBA00022741"/>
    </source>
</evidence>
<dbReference type="PROSITE" id="PS00108">
    <property type="entry name" value="PROTEIN_KINASE_ST"/>
    <property type="match status" value="1"/>
</dbReference>
<gene>
    <name evidence="7" type="ORF">LVJ94_27095</name>
</gene>
<dbReference type="EMBL" id="CP089983">
    <property type="protein sequence ID" value="WXB00577.1"/>
    <property type="molecule type" value="Genomic_DNA"/>
</dbReference>
<evidence type="ECO:0000256" key="5">
    <source>
        <dbReference type="SAM" id="MobiDB-lite"/>
    </source>
</evidence>
<evidence type="ECO:0000259" key="6">
    <source>
        <dbReference type="PROSITE" id="PS50011"/>
    </source>
</evidence>
<dbReference type="Proteomes" id="UP001374803">
    <property type="component" value="Chromosome"/>
</dbReference>
<dbReference type="InterPro" id="IPR027417">
    <property type="entry name" value="P-loop_NTPase"/>
</dbReference>
<dbReference type="InterPro" id="IPR041664">
    <property type="entry name" value="AAA_16"/>
</dbReference>
<evidence type="ECO:0000256" key="3">
    <source>
        <dbReference type="ARBA" id="ARBA00022777"/>
    </source>
</evidence>
<dbReference type="SMART" id="SM00220">
    <property type="entry name" value="S_TKc"/>
    <property type="match status" value="1"/>
</dbReference>
<feature type="domain" description="Protein kinase" evidence="6">
    <location>
        <begin position="11"/>
        <end position="270"/>
    </location>
</feature>
<dbReference type="Pfam" id="PF13191">
    <property type="entry name" value="AAA_16"/>
    <property type="match status" value="1"/>
</dbReference>
<dbReference type="SUPFAM" id="SSF52540">
    <property type="entry name" value="P-loop containing nucleoside triphosphate hydrolases"/>
    <property type="match status" value="1"/>
</dbReference>
<dbReference type="PROSITE" id="PS50011">
    <property type="entry name" value="PROTEIN_KINASE_DOM"/>
    <property type="match status" value="1"/>
</dbReference>
<dbReference type="Pfam" id="PF00069">
    <property type="entry name" value="Pkinase"/>
    <property type="match status" value="1"/>
</dbReference>
<evidence type="ECO:0000256" key="1">
    <source>
        <dbReference type="ARBA" id="ARBA00022679"/>
    </source>
</evidence>
<keyword evidence="8" id="KW-1185">Reference proteome</keyword>
<dbReference type="GO" id="GO:0016301">
    <property type="term" value="F:kinase activity"/>
    <property type="evidence" value="ECO:0007669"/>
    <property type="project" value="UniProtKB-KW"/>
</dbReference>
<evidence type="ECO:0000256" key="4">
    <source>
        <dbReference type="ARBA" id="ARBA00022840"/>
    </source>
</evidence>
<dbReference type="CDD" id="cd14014">
    <property type="entry name" value="STKc_PknB_like"/>
    <property type="match status" value="1"/>
</dbReference>
<sequence length="1312" mass="143841">MELKTVFAGRFIIEELAGTGGMGVVYRARDQQRDGSTVALKVLSSTAYVRHLHERFTREADVLSQLRHPGIVSYIDHGTTPQGEPYLVMEWLEGEDLDHRLARQGLTLPETVTVFRRVADALSAAHRHGIVHRDLKPENIFLVGGHLDKVSLLDFGVARLVSSELTAHGLAVGTPLYMAPEQARGDRNVGPSADVFTLGCVMFECLTGRMPFAGSHTSLILASILLQEAPRLRTLRPTMPEDVDDLLARMLAKDPEERPKDASALLQELLALGPLSDVPAPAGPPSTRRSFAPPSRPLSEEQQLVSVVVSIDENTRLRSLTVGEEEPTEPSPRAALADAVRGRYGARVELLLDGSMIAILAQTERMTATEQAVQAARCALFTREVEPSFRVAVTTGRGVVGAHLPSGEAIDRAGSFLRTLARLEPPPSSSGVWLDEVTAQLLDACFQVGRAASGFREVEAEFLTDEARPLLGRPTPCVGRDRELALLRMLLSECCEEPVARLAMLIAPPGIGKSRLRREFLRQVAPDGEASLTILVGHSDPTRAGAPYGLLWDAIRGLVDVHDGEEPSAQQHKLRERVRRHVPANDVQFVSEFLGELCGIPFPSESSPRLRDARSEPHSMFSQVSAALVSFFRAESHAHPVLLVLEDLQWGDVLTVRAIDAVLRECRDKPIMVLALARPEVEEIFPKLWSERKRQDFRLDGLTKKASAQLVARVLGPEIAPAVVARIVDQAAGNALFLEELIRFVAGGESTAMPATVLAMLQARLKRLEPELRRVLRAASVFGSTFWRGGVLALLGEQDSPASVDDWLHILVNQELVLREAGGRFLGDVQYAFRHELVREATYSMLTDADRIAGHRAAAAFLESMGERNPRVLAEHFALGDMMARAAAFYTKAALDAFDQSDVHAVVPLTERAIACGADGELLGTLLTVRARAHALDCEFDHVHPLLVRALFLLHRGSKEWYMAAGMMLMVAGILVRPNEVSRWGEELWAAECDSKSAVARMEATWLAAGYFARAGARSRAEWQLAKMDAHIAPITSLFGKGLWRLAHAESAWYLRPEPWDASRAATDAEGMFETCGHHRLVAFARIYRGISLAHLGNVDAGEQKLRAALAEGHRSREAWLISSATPYLAMLLLDKGGDASIEEAERLLRAFLDQPGDRSLQGLSHAILAEILLLHEELESAEKHARLGLGLITGFAIYRAHAKVVLTNVLLRSGRAAEACEHVDAAIAEHAHGCGFMEVRLWLTAFDAHAAAETSAAAQALEGAVERIRIRAENIPDADLRLRFLTRNVVNRRVLEEAKKRLPRSAVEFAL</sequence>
<dbReference type="InterPro" id="IPR008271">
    <property type="entry name" value="Ser/Thr_kinase_AS"/>
</dbReference>
<dbReference type="RefSeq" id="WP_394830179.1">
    <property type="nucleotide sequence ID" value="NZ_CP089929.1"/>
</dbReference>
<dbReference type="Gene3D" id="3.30.200.20">
    <property type="entry name" value="Phosphorylase Kinase, domain 1"/>
    <property type="match status" value="1"/>
</dbReference>
<keyword evidence="4" id="KW-0067">ATP-binding</keyword>
<dbReference type="Gene3D" id="1.10.510.10">
    <property type="entry name" value="Transferase(Phosphotransferase) domain 1"/>
    <property type="match status" value="1"/>
</dbReference>